<proteinExistence type="predicted"/>
<gene>
    <name evidence="1" type="ORF">IAD49_03640</name>
</gene>
<dbReference type="Proteomes" id="UP000824087">
    <property type="component" value="Unassembled WGS sequence"/>
</dbReference>
<accession>A0A9D1L3F1</accession>
<dbReference type="EMBL" id="DVML01000022">
    <property type="protein sequence ID" value="HIU22655.1"/>
    <property type="molecule type" value="Genomic_DNA"/>
</dbReference>
<organism evidence="1 2">
    <name type="scientific">Candidatus Fimihabitans intestinipullorum</name>
    <dbReference type="NCBI Taxonomy" id="2840820"/>
    <lineage>
        <taxon>Bacteria</taxon>
        <taxon>Bacillati</taxon>
        <taxon>Mycoplasmatota</taxon>
        <taxon>Mycoplasmatota incertae sedis</taxon>
        <taxon>Candidatus Fimihabitans</taxon>
    </lineage>
</organism>
<comment type="caution">
    <text evidence="1">The sequence shown here is derived from an EMBL/GenBank/DDBJ whole genome shotgun (WGS) entry which is preliminary data.</text>
</comment>
<sequence length="56" mass="6879">MSNSYYQYFKELWVSILNKQYHKGTISEKRTIKDNVFKNVHLTDKQKERVWELIIS</sequence>
<reference evidence="1" key="2">
    <citation type="journal article" date="2021" name="PeerJ">
        <title>Extensive microbial diversity within the chicken gut microbiome revealed by metagenomics and culture.</title>
        <authorList>
            <person name="Gilroy R."/>
            <person name="Ravi A."/>
            <person name="Getino M."/>
            <person name="Pursley I."/>
            <person name="Horton D.L."/>
            <person name="Alikhan N.F."/>
            <person name="Baker D."/>
            <person name="Gharbi K."/>
            <person name="Hall N."/>
            <person name="Watson M."/>
            <person name="Adriaenssens E.M."/>
            <person name="Foster-Nyarko E."/>
            <person name="Jarju S."/>
            <person name="Secka A."/>
            <person name="Antonio M."/>
            <person name="Oren A."/>
            <person name="Chaudhuri R.R."/>
            <person name="La Ragione R."/>
            <person name="Hildebrand F."/>
            <person name="Pallen M.J."/>
        </authorList>
    </citation>
    <scope>NUCLEOTIDE SEQUENCE</scope>
    <source>
        <strain evidence="1">CHK197-8231</strain>
    </source>
</reference>
<name>A0A9D1L3F1_9BACT</name>
<evidence type="ECO:0000313" key="2">
    <source>
        <dbReference type="Proteomes" id="UP000824087"/>
    </source>
</evidence>
<dbReference type="AlphaFoldDB" id="A0A9D1L3F1"/>
<reference evidence="1" key="1">
    <citation type="submission" date="2020-10" db="EMBL/GenBank/DDBJ databases">
        <authorList>
            <person name="Gilroy R."/>
        </authorList>
    </citation>
    <scope>NUCLEOTIDE SEQUENCE</scope>
    <source>
        <strain evidence="1">CHK197-8231</strain>
    </source>
</reference>
<protein>
    <submittedName>
        <fullName evidence="1">Uncharacterized protein</fullName>
    </submittedName>
</protein>
<evidence type="ECO:0000313" key="1">
    <source>
        <dbReference type="EMBL" id="HIU22655.1"/>
    </source>
</evidence>